<reference evidence="1" key="1">
    <citation type="submission" date="2021-06" db="EMBL/GenBank/DDBJ databases">
        <title>Genome Sequence of Mortierella hyaline Strain SCG-10, a Cold-Adapted, Nitrate-Reducing Fungus Isolated from Soil in Minnesota, USA.</title>
        <authorList>
            <person name="Aldossari N."/>
        </authorList>
    </citation>
    <scope>NUCLEOTIDE SEQUENCE</scope>
    <source>
        <strain evidence="1">SCG-10</strain>
    </source>
</reference>
<accession>A0A9P8BR62</accession>
<evidence type="ECO:0000313" key="1">
    <source>
        <dbReference type="EMBL" id="KAG9064676.1"/>
    </source>
</evidence>
<dbReference type="AlphaFoldDB" id="A0A9P8BR62"/>
<name>A0A9P8BR62_9FUNG</name>
<dbReference type="InterPro" id="IPR032675">
    <property type="entry name" value="LRR_dom_sf"/>
</dbReference>
<dbReference type="EMBL" id="JAHRHY010000013">
    <property type="protein sequence ID" value="KAG9064676.1"/>
    <property type="molecule type" value="Genomic_DNA"/>
</dbReference>
<evidence type="ECO:0000313" key="2">
    <source>
        <dbReference type="Proteomes" id="UP000707451"/>
    </source>
</evidence>
<dbReference type="SUPFAM" id="SSF52047">
    <property type="entry name" value="RNI-like"/>
    <property type="match status" value="1"/>
</dbReference>
<organism evidence="1 2">
    <name type="scientific">Linnemannia hyalina</name>
    <dbReference type="NCBI Taxonomy" id="64524"/>
    <lineage>
        <taxon>Eukaryota</taxon>
        <taxon>Fungi</taxon>
        <taxon>Fungi incertae sedis</taxon>
        <taxon>Mucoromycota</taxon>
        <taxon>Mortierellomycotina</taxon>
        <taxon>Mortierellomycetes</taxon>
        <taxon>Mortierellales</taxon>
        <taxon>Mortierellaceae</taxon>
        <taxon>Linnemannia</taxon>
    </lineage>
</organism>
<dbReference type="OrthoDB" id="2436042at2759"/>
<comment type="caution">
    <text evidence="1">The sequence shown here is derived from an EMBL/GenBank/DDBJ whole genome shotgun (WGS) entry which is preliminary data.</text>
</comment>
<dbReference type="Gene3D" id="3.80.10.10">
    <property type="entry name" value="Ribonuclease Inhibitor"/>
    <property type="match status" value="2"/>
</dbReference>
<dbReference type="Proteomes" id="UP000707451">
    <property type="component" value="Unassembled WGS sequence"/>
</dbReference>
<sequence length="583" mass="66200">MKSATARFFDLPELIPLIGIYLERHDLSAFMKTSHLMHSILLPLFHRVVPLPTFRTPETLQALARNAMTISYLTTGLTACGRYSDIVTKALQSKNPSIKFKKQIPTYIPSEEALEALCQGGEFPAQLYQVLRLSPRLTQLDLVQICINNDLTLHLLARVIFGLDTLESLLIATYANARLFSQIPSYIFNSCPPSLKSLEFKILYNHIASRATTFSTTTTPDSNSIKTLKSSLAIPGPGRQVRSLSNLTQWRFMHDDVDDLSDTICSILESCPNLRSMDVPPLGGPQQIERLKRMVTNCLPHLHSLTQHDLEHGHMNDCTAISIVANAMRPDTLELVYILQYAEKYPTLDQELRRHKRSLKWVELDDCTRIESSTITSLLLQYPALEVLKVNPFENTRSVEVDIEQLVEKKWVVTRLRELQLIINTEPGEIDEEEEYESDRRKNLENLCRQLGAIESLEVLDLWVPSDEDGAYDDYENDLGPRFSLLGMLSLGDSEVGGERWGCLGLLAGLKNLLAVRGSFLIQYTPASYNITQEDAEFIVKHWPRLKVLELYRESERFVDLSPPVEYLLKELPGLCIHATERC</sequence>
<protein>
    <submittedName>
        <fullName evidence="1">Uncharacterized protein</fullName>
    </submittedName>
</protein>
<keyword evidence="2" id="KW-1185">Reference proteome</keyword>
<gene>
    <name evidence="1" type="ORF">KI688_002934</name>
</gene>
<proteinExistence type="predicted"/>